<accession>A0A848FBK8</accession>
<dbReference type="Gene3D" id="3.40.50.720">
    <property type="entry name" value="NAD(P)-binding Rossmann-like Domain"/>
    <property type="match status" value="1"/>
</dbReference>
<dbReference type="GO" id="GO:0008202">
    <property type="term" value="P:steroid metabolic process"/>
    <property type="evidence" value="ECO:0007669"/>
    <property type="project" value="UniProtKB-KW"/>
</dbReference>
<evidence type="ECO:0000256" key="5">
    <source>
        <dbReference type="ARBA" id="ARBA00023221"/>
    </source>
</evidence>
<evidence type="ECO:0000256" key="1">
    <source>
        <dbReference type="ARBA" id="ARBA00006484"/>
    </source>
</evidence>
<evidence type="ECO:0000313" key="7">
    <source>
        <dbReference type="EMBL" id="NML16688.1"/>
    </source>
</evidence>
<comment type="caution">
    <text evidence="7">The sequence shown here is derived from an EMBL/GenBank/DDBJ whole genome shotgun (WGS) entry which is preliminary data.</text>
</comment>
<protein>
    <submittedName>
        <fullName evidence="7">SDR family oxidoreductase</fullName>
    </submittedName>
</protein>
<keyword evidence="5" id="KW-0753">Steroid metabolism</keyword>
<organism evidence="7 8">
    <name type="scientific">Azohydromonas caseinilytica</name>
    <dbReference type="NCBI Taxonomy" id="2728836"/>
    <lineage>
        <taxon>Bacteria</taxon>
        <taxon>Pseudomonadati</taxon>
        <taxon>Pseudomonadota</taxon>
        <taxon>Betaproteobacteria</taxon>
        <taxon>Burkholderiales</taxon>
        <taxon>Sphaerotilaceae</taxon>
        <taxon>Azohydromonas</taxon>
    </lineage>
</organism>
<name>A0A848FBK8_9BURK</name>
<sequence length="252" mass="26653">MGRVQDKVALVTGGAGGVGRETALLLAREGARVAITDLDEAAGQALVREIGERATFLRQDVAAEADWVHVMEQLQRRWGRLDILVNNAGILMPGNVETATLAQFERLMQVNAASCFLGCRHGVQAMKEHGGSIINMASVSSWLPVEGYLAYSASKAAVAAITRATALHCRKSGYAVRVNSVHPDGIWTPMMQASAPGVEAQQLLFDAKANPRGRACRAGQVASVLLFLASDESSALSGSEVRVDNAVLGMGL</sequence>
<keyword evidence="4" id="KW-0443">Lipid metabolism</keyword>
<keyword evidence="3" id="KW-0520">NAD</keyword>
<dbReference type="InterPro" id="IPR020904">
    <property type="entry name" value="Sc_DH/Rdtase_CS"/>
</dbReference>
<dbReference type="Proteomes" id="UP000574067">
    <property type="component" value="Unassembled WGS sequence"/>
</dbReference>
<dbReference type="InterPro" id="IPR036291">
    <property type="entry name" value="NAD(P)-bd_dom_sf"/>
</dbReference>
<comment type="similarity">
    <text evidence="1">Belongs to the short-chain dehydrogenases/reductases (SDR) family.</text>
</comment>
<dbReference type="SMART" id="SM00822">
    <property type="entry name" value="PKS_KR"/>
    <property type="match status" value="1"/>
</dbReference>
<dbReference type="Pfam" id="PF13561">
    <property type="entry name" value="adh_short_C2"/>
    <property type="match status" value="1"/>
</dbReference>
<keyword evidence="2" id="KW-0560">Oxidoreductase</keyword>
<gene>
    <name evidence="7" type="ORF">HHL10_17025</name>
</gene>
<dbReference type="PRINTS" id="PR00081">
    <property type="entry name" value="GDHRDH"/>
</dbReference>
<dbReference type="SUPFAM" id="SSF51735">
    <property type="entry name" value="NAD(P)-binding Rossmann-fold domains"/>
    <property type="match status" value="1"/>
</dbReference>
<dbReference type="RefSeq" id="WP_169161594.1">
    <property type="nucleotide sequence ID" value="NZ_JABBFW010000012.1"/>
</dbReference>
<proteinExistence type="inferred from homology"/>
<evidence type="ECO:0000256" key="3">
    <source>
        <dbReference type="ARBA" id="ARBA00023027"/>
    </source>
</evidence>
<dbReference type="GO" id="GO:0016491">
    <property type="term" value="F:oxidoreductase activity"/>
    <property type="evidence" value="ECO:0007669"/>
    <property type="project" value="UniProtKB-KW"/>
</dbReference>
<dbReference type="PRINTS" id="PR00080">
    <property type="entry name" value="SDRFAMILY"/>
</dbReference>
<evidence type="ECO:0000256" key="4">
    <source>
        <dbReference type="ARBA" id="ARBA00023098"/>
    </source>
</evidence>
<feature type="domain" description="Ketoreductase" evidence="6">
    <location>
        <begin position="7"/>
        <end position="190"/>
    </location>
</feature>
<keyword evidence="8" id="KW-1185">Reference proteome</keyword>
<dbReference type="PANTHER" id="PTHR43180">
    <property type="entry name" value="3-OXOACYL-(ACYL-CARRIER-PROTEIN) REDUCTASE (AFU_ORTHOLOGUE AFUA_6G11210)"/>
    <property type="match status" value="1"/>
</dbReference>
<dbReference type="FunFam" id="3.40.50.720:FF:000084">
    <property type="entry name" value="Short-chain dehydrogenase reductase"/>
    <property type="match status" value="1"/>
</dbReference>
<dbReference type="AlphaFoldDB" id="A0A848FBK8"/>
<dbReference type="InterPro" id="IPR057326">
    <property type="entry name" value="KR_dom"/>
</dbReference>
<dbReference type="PROSITE" id="PS00061">
    <property type="entry name" value="ADH_SHORT"/>
    <property type="match status" value="1"/>
</dbReference>
<dbReference type="EMBL" id="JABBFW010000012">
    <property type="protein sequence ID" value="NML16688.1"/>
    <property type="molecule type" value="Genomic_DNA"/>
</dbReference>
<evidence type="ECO:0000313" key="8">
    <source>
        <dbReference type="Proteomes" id="UP000574067"/>
    </source>
</evidence>
<evidence type="ECO:0000259" key="6">
    <source>
        <dbReference type="SMART" id="SM00822"/>
    </source>
</evidence>
<evidence type="ECO:0000256" key="2">
    <source>
        <dbReference type="ARBA" id="ARBA00023002"/>
    </source>
</evidence>
<reference evidence="7 8" key="1">
    <citation type="submission" date="2020-04" db="EMBL/GenBank/DDBJ databases">
        <title>Azohydromonas sp. isolated from soil.</title>
        <authorList>
            <person name="Dahal R.H."/>
        </authorList>
    </citation>
    <scope>NUCLEOTIDE SEQUENCE [LARGE SCALE GENOMIC DNA]</scope>
    <source>
        <strain evidence="7 8">G-1-1-14</strain>
    </source>
</reference>
<dbReference type="PANTHER" id="PTHR43180:SF28">
    <property type="entry name" value="NAD(P)-BINDING ROSSMANN-FOLD SUPERFAMILY PROTEIN"/>
    <property type="match status" value="1"/>
</dbReference>
<dbReference type="InterPro" id="IPR002347">
    <property type="entry name" value="SDR_fam"/>
</dbReference>